<dbReference type="SUPFAM" id="SSF47113">
    <property type="entry name" value="Histone-fold"/>
    <property type="match status" value="2"/>
</dbReference>
<dbReference type="Pfam" id="PF12796">
    <property type="entry name" value="Ank_2"/>
    <property type="match status" value="1"/>
</dbReference>
<name>A0A401PWJ8_SCYTO</name>
<feature type="repeat" description="ANK" evidence="3">
    <location>
        <begin position="506"/>
        <end position="538"/>
    </location>
</feature>
<dbReference type="Proteomes" id="UP000288216">
    <property type="component" value="Unassembled WGS sequence"/>
</dbReference>
<dbReference type="AlphaFoldDB" id="A0A401PWJ8"/>
<proteinExistence type="predicted"/>
<comment type="caution">
    <text evidence="5">The sequence shown here is derived from an EMBL/GenBank/DDBJ whole genome shotgun (WGS) entry which is preliminary data.</text>
</comment>
<dbReference type="Gene3D" id="1.10.20.10">
    <property type="entry name" value="Histone, subunit A"/>
    <property type="match status" value="1"/>
</dbReference>
<gene>
    <name evidence="5" type="ORF">scyTo_0019289</name>
</gene>
<dbReference type="CDD" id="cd22913">
    <property type="entry name" value="HFD_ABTB2-like"/>
    <property type="match status" value="1"/>
</dbReference>
<dbReference type="SMART" id="SM00248">
    <property type="entry name" value="ANK"/>
    <property type="match status" value="1"/>
</dbReference>
<dbReference type="OrthoDB" id="2316821at2759"/>
<keyword evidence="2 3" id="KW-0040">ANK repeat</keyword>
<dbReference type="PANTHER" id="PTHR46071">
    <property type="entry name" value="ANKYRIN REPEAT AND BTB/POZ DOMAIN-CONTAINING"/>
    <property type="match status" value="1"/>
</dbReference>
<evidence type="ECO:0000313" key="6">
    <source>
        <dbReference type="Proteomes" id="UP000288216"/>
    </source>
</evidence>
<evidence type="ECO:0000256" key="1">
    <source>
        <dbReference type="ARBA" id="ARBA00022737"/>
    </source>
</evidence>
<evidence type="ECO:0000256" key="2">
    <source>
        <dbReference type="ARBA" id="ARBA00023043"/>
    </source>
</evidence>
<evidence type="ECO:0000259" key="4">
    <source>
        <dbReference type="Pfam" id="PF26281"/>
    </source>
</evidence>
<sequence>MSELYKVTNRNLENLTLDSGYGGTATSRGSSSLSLCRSGGTWGSFPRAAARRYLGSCDTLDAELAESSEGLEALHYCPKLPQPEDIPWTEQEVQEVLRRCCPGGSRQPDSGSLLQKLSTYLSRVLVRLGREAQRLSLQSAKCSKHEIQSAAKLVLSWSLSQACMAAAVKALSVYNMSSGVQLSSSKSSQCQLVFSVGRFFRWMVDSRLSNRIHEHAAIYLAACLQNILEEVHLKLLDSLHSRGKEPPEDMDKALEQMLSTDPDLWGLFQPHEHLICGRNAYGVPCLPIYLSLYTERFQSVESIHRQLYNHSDLRNLEQALLATCVGTIAELSDLISQAMYYFQQFGAKYHGKGFQLHFKKGPYSWEPEALHGLYYYMHCPHLEWENPDNEPPRVKLGSERPYEILPPVVEWIRVCIAQAEHRHSLTVDSSDLRQAARLLLPGVDCEPRQLRINSTLCTTRGLDAKQAELKLRQNLGFQMLNCGRTDLVLAATELLGPEGLNALSEQGLTPLMYAASSGDEAMVQVLLTAGADIDIQVPSISQQCPSVHAEIRHWTALSFAVAFGHPSVAQVQ</sequence>
<keyword evidence="1" id="KW-0677">Repeat</keyword>
<dbReference type="EMBL" id="BFAA01014196">
    <property type="protein sequence ID" value="GCB77499.1"/>
    <property type="molecule type" value="Genomic_DNA"/>
</dbReference>
<dbReference type="OMA" id="WENPDNE"/>
<dbReference type="Gene3D" id="1.25.40.20">
    <property type="entry name" value="Ankyrin repeat-containing domain"/>
    <property type="match status" value="1"/>
</dbReference>
<accession>A0A401PWJ8</accession>
<evidence type="ECO:0000313" key="5">
    <source>
        <dbReference type="EMBL" id="GCB77499.1"/>
    </source>
</evidence>
<organism evidence="5 6">
    <name type="scientific">Scyliorhinus torazame</name>
    <name type="common">Cloudy catshark</name>
    <name type="synonym">Catulus torazame</name>
    <dbReference type="NCBI Taxonomy" id="75743"/>
    <lineage>
        <taxon>Eukaryota</taxon>
        <taxon>Metazoa</taxon>
        <taxon>Chordata</taxon>
        <taxon>Craniata</taxon>
        <taxon>Vertebrata</taxon>
        <taxon>Chondrichthyes</taxon>
        <taxon>Elasmobranchii</taxon>
        <taxon>Galeomorphii</taxon>
        <taxon>Galeoidea</taxon>
        <taxon>Carcharhiniformes</taxon>
        <taxon>Scyliorhinidae</taxon>
        <taxon>Scyliorhinus</taxon>
    </lineage>
</organism>
<dbReference type="PANTHER" id="PTHR46071:SF1">
    <property type="entry name" value="ANKYRIN REPEAT AND BTB_POZ DOMAIN-CONTAINING PROTEIN 3"/>
    <property type="match status" value="1"/>
</dbReference>
<dbReference type="InterPro" id="IPR036770">
    <property type="entry name" value="Ankyrin_rpt-contain_sf"/>
</dbReference>
<dbReference type="PROSITE" id="PS50297">
    <property type="entry name" value="ANK_REP_REGION"/>
    <property type="match status" value="1"/>
</dbReference>
<dbReference type="InterPro" id="IPR009072">
    <property type="entry name" value="Histone-fold"/>
</dbReference>
<dbReference type="PROSITE" id="PS50088">
    <property type="entry name" value="ANK_REPEAT"/>
    <property type="match status" value="1"/>
</dbReference>
<keyword evidence="6" id="KW-1185">Reference proteome</keyword>
<dbReference type="SUPFAM" id="SSF48403">
    <property type="entry name" value="Ankyrin repeat"/>
    <property type="match status" value="1"/>
</dbReference>
<evidence type="ECO:0000256" key="3">
    <source>
        <dbReference type="PROSITE-ProRule" id="PRU00023"/>
    </source>
</evidence>
<protein>
    <recommendedName>
        <fullName evidence="4">ABTB2/3 histone-like domain-containing protein</fullName>
    </recommendedName>
</protein>
<dbReference type="Pfam" id="PF26281">
    <property type="entry name" value="Histone_ABTB"/>
    <property type="match status" value="1"/>
</dbReference>
<dbReference type="InterPro" id="IPR059008">
    <property type="entry name" value="ABTB2/3_histone"/>
</dbReference>
<dbReference type="InterPro" id="IPR002110">
    <property type="entry name" value="Ankyrin_rpt"/>
</dbReference>
<reference evidence="5 6" key="1">
    <citation type="journal article" date="2018" name="Nat. Ecol. Evol.">
        <title>Shark genomes provide insights into elasmobranch evolution and the origin of vertebrates.</title>
        <authorList>
            <person name="Hara Y"/>
            <person name="Yamaguchi K"/>
            <person name="Onimaru K"/>
            <person name="Kadota M"/>
            <person name="Koyanagi M"/>
            <person name="Keeley SD"/>
            <person name="Tatsumi K"/>
            <person name="Tanaka K"/>
            <person name="Motone F"/>
            <person name="Kageyama Y"/>
            <person name="Nozu R"/>
            <person name="Adachi N"/>
            <person name="Nishimura O"/>
            <person name="Nakagawa R"/>
            <person name="Tanegashima C"/>
            <person name="Kiyatake I"/>
            <person name="Matsumoto R"/>
            <person name="Murakumo K"/>
            <person name="Nishida K"/>
            <person name="Terakita A"/>
            <person name="Kuratani S"/>
            <person name="Sato K"/>
            <person name="Hyodo S Kuraku.S."/>
        </authorList>
    </citation>
    <scope>NUCLEOTIDE SEQUENCE [LARGE SCALE GENOMIC DNA]</scope>
</reference>
<dbReference type="GO" id="GO:0046982">
    <property type="term" value="F:protein heterodimerization activity"/>
    <property type="evidence" value="ECO:0007669"/>
    <property type="project" value="InterPro"/>
</dbReference>
<feature type="domain" description="ABTB2/3 histone-like" evidence="4">
    <location>
        <begin position="87"/>
        <end position="222"/>
    </location>
</feature>
<dbReference type="InterPro" id="IPR052089">
    <property type="entry name" value="Ankyrin-BTB/POZ_domain"/>
</dbReference>